<dbReference type="Proteomes" id="UP000828390">
    <property type="component" value="Unassembled WGS sequence"/>
</dbReference>
<keyword evidence="2" id="KW-1185">Reference proteome</keyword>
<gene>
    <name evidence="1" type="ORF">DPMN_118684</name>
</gene>
<name>A0A9D4GL67_DREPO</name>
<organism evidence="1 2">
    <name type="scientific">Dreissena polymorpha</name>
    <name type="common">Zebra mussel</name>
    <name type="synonym">Mytilus polymorpha</name>
    <dbReference type="NCBI Taxonomy" id="45954"/>
    <lineage>
        <taxon>Eukaryota</taxon>
        <taxon>Metazoa</taxon>
        <taxon>Spiralia</taxon>
        <taxon>Lophotrochozoa</taxon>
        <taxon>Mollusca</taxon>
        <taxon>Bivalvia</taxon>
        <taxon>Autobranchia</taxon>
        <taxon>Heteroconchia</taxon>
        <taxon>Euheterodonta</taxon>
        <taxon>Imparidentia</taxon>
        <taxon>Neoheterodontei</taxon>
        <taxon>Myida</taxon>
        <taxon>Dreissenoidea</taxon>
        <taxon>Dreissenidae</taxon>
        <taxon>Dreissena</taxon>
    </lineage>
</organism>
<comment type="caution">
    <text evidence="1">The sequence shown here is derived from an EMBL/GenBank/DDBJ whole genome shotgun (WGS) entry which is preliminary data.</text>
</comment>
<evidence type="ECO:0000313" key="1">
    <source>
        <dbReference type="EMBL" id="KAH3817155.1"/>
    </source>
</evidence>
<proteinExistence type="predicted"/>
<reference evidence="1" key="2">
    <citation type="submission" date="2020-11" db="EMBL/GenBank/DDBJ databases">
        <authorList>
            <person name="McCartney M.A."/>
            <person name="Auch B."/>
            <person name="Kono T."/>
            <person name="Mallez S."/>
            <person name="Becker A."/>
            <person name="Gohl D.M."/>
            <person name="Silverstein K.A.T."/>
            <person name="Koren S."/>
            <person name="Bechman K.B."/>
            <person name="Herman A."/>
            <person name="Abrahante J.E."/>
            <person name="Garbe J."/>
        </authorList>
    </citation>
    <scope>NUCLEOTIDE SEQUENCE</scope>
    <source>
        <strain evidence="1">Duluth1</strain>
        <tissue evidence="1">Whole animal</tissue>
    </source>
</reference>
<dbReference type="AlphaFoldDB" id="A0A9D4GL67"/>
<evidence type="ECO:0000313" key="2">
    <source>
        <dbReference type="Proteomes" id="UP000828390"/>
    </source>
</evidence>
<dbReference type="EMBL" id="JAIWYP010000005">
    <property type="protein sequence ID" value="KAH3817155.1"/>
    <property type="molecule type" value="Genomic_DNA"/>
</dbReference>
<reference evidence="1" key="1">
    <citation type="journal article" date="2019" name="bioRxiv">
        <title>The Genome of the Zebra Mussel, Dreissena polymorpha: A Resource for Invasive Species Research.</title>
        <authorList>
            <person name="McCartney M.A."/>
            <person name="Auch B."/>
            <person name="Kono T."/>
            <person name="Mallez S."/>
            <person name="Zhang Y."/>
            <person name="Obille A."/>
            <person name="Becker A."/>
            <person name="Abrahante J.E."/>
            <person name="Garbe J."/>
            <person name="Badalamenti J.P."/>
            <person name="Herman A."/>
            <person name="Mangelson H."/>
            <person name="Liachko I."/>
            <person name="Sullivan S."/>
            <person name="Sone E.D."/>
            <person name="Koren S."/>
            <person name="Silverstein K.A.T."/>
            <person name="Beckman K.B."/>
            <person name="Gohl D.M."/>
        </authorList>
    </citation>
    <scope>NUCLEOTIDE SEQUENCE</scope>
    <source>
        <strain evidence="1">Duluth1</strain>
        <tissue evidence="1">Whole animal</tissue>
    </source>
</reference>
<sequence length="64" mass="7909">MLIEEDIDHCGMPRIDPDIWDVNRRRNRPMWDAKNRFTPLGDVNRRKYRPLWDAKNRSRPMRCQ</sequence>
<accession>A0A9D4GL67</accession>
<protein>
    <submittedName>
        <fullName evidence="1">Uncharacterized protein</fullName>
    </submittedName>
</protein>